<sequence length="238" mass="26541">PIFGEMTELLTTTSTADRSVSVAVTDDNPADGSAGVESVTLSYQLDSLTAAVNTVSLSLTSGDSESGTWMGTIPGQEVGTFVYWSLTATDVNGNTTNISTNSYFIWHATAGRDLIFWNDHNWLYSVLDYAQTVYFYWGEDHFDIWDVAYGNLNDEIASNYDVIIELGMDYNLHNADDVIDDWWNMTKTYIVAAGDEWLYTKYGSGDYITVPEGDVAREILGISSFYQDINIQHNPNNF</sequence>
<dbReference type="AlphaFoldDB" id="A0A383D0A1"/>
<feature type="non-terminal residue" evidence="1">
    <location>
        <position position="1"/>
    </location>
</feature>
<feature type="non-terminal residue" evidence="1">
    <location>
        <position position="238"/>
    </location>
</feature>
<protein>
    <submittedName>
        <fullName evidence="1">Uncharacterized protein</fullName>
    </submittedName>
</protein>
<reference evidence="1" key="1">
    <citation type="submission" date="2018-05" db="EMBL/GenBank/DDBJ databases">
        <authorList>
            <person name="Lanie J.A."/>
            <person name="Ng W.-L."/>
            <person name="Kazmierczak K.M."/>
            <person name="Andrzejewski T.M."/>
            <person name="Davidsen T.M."/>
            <person name="Wayne K.J."/>
            <person name="Tettelin H."/>
            <person name="Glass J.I."/>
            <person name="Rusch D."/>
            <person name="Podicherti R."/>
            <person name="Tsui H.-C.T."/>
            <person name="Winkler M.E."/>
        </authorList>
    </citation>
    <scope>NUCLEOTIDE SEQUENCE</scope>
</reference>
<organism evidence="1">
    <name type="scientific">marine metagenome</name>
    <dbReference type="NCBI Taxonomy" id="408172"/>
    <lineage>
        <taxon>unclassified sequences</taxon>
        <taxon>metagenomes</taxon>
        <taxon>ecological metagenomes</taxon>
    </lineage>
</organism>
<name>A0A383D0A1_9ZZZZ</name>
<proteinExistence type="predicted"/>
<dbReference type="EMBL" id="UINC01213187">
    <property type="protein sequence ID" value="SVE37851.1"/>
    <property type="molecule type" value="Genomic_DNA"/>
</dbReference>
<accession>A0A383D0A1</accession>
<evidence type="ECO:0000313" key="1">
    <source>
        <dbReference type="EMBL" id="SVE37851.1"/>
    </source>
</evidence>
<gene>
    <name evidence="1" type="ORF">METZ01_LOCUS490705</name>
</gene>